<protein>
    <recommendedName>
        <fullName evidence="2">EF-hand domain-containing protein</fullName>
    </recommendedName>
</protein>
<dbReference type="AlphaFoldDB" id="A0A1B4V1R7"/>
<dbReference type="InterPro" id="IPR018247">
    <property type="entry name" value="EF_Hand_1_Ca_BS"/>
</dbReference>
<dbReference type="InterPro" id="IPR011992">
    <property type="entry name" value="EF-hand-dom_pair"/>
</dbReference>
<dbReference type="PROSITE" id="PS00018">
    <property type="entry name" value="EF_HAND_1"/>
    <property type="match status" value="1"/>
</dbReference>
<accession>A0A1B4V1R7</accession>
<name>A0A1B4V1R7_9GAMM</name>
<dbReference type="InterPro" id="IPR002048">
    <property type="entry name" value="EF_hand_dom"/>
</dbReference>
<keyword evidence="1" id="KW-0732">Signal</keyword>
<dbReference type="Proteomes" id="UP000218899">
    <property type="component" value="Chromosome"/>
</dbReference>
<proteinExistence type="predicted"/>
<gene>
    <name evidence="3" type="ORF">SVA_0860</name>
</gene>
<feature type="signal peptide" evidence="1">
    <location>
        <begin position="1"/>
        <end position="23"/>
    </location>
</feature>
<reference evidence="3 4" key="1">
    <citation type="submission" date="2015-08" db="EMBL/GenBank/DDBJ databases">
        <title>Complete genome sequence of Sulfurifustis variabilis.</title>
        <authorList>
            <person name="Miura A."/>
            <person name="Kojima H."/>
            <person name="Fukui M."/>
        </authorList>
    </citation>
    <scope>NUCLEOTIDE SEQUENCE [LARGE SCALE GENOMIC DNA]</scope>
    <source>
        <strain evidence="4">skN76</strain>
    </source>
</reference>
<dbReference type="RefSeq" id="WP_096459245.1">
    <property type="nucleotide sequence ID" value="NZ_AP014936.1"/>
</dbReference>
<evidence type="ECO:0000313" key="3">
    <source>
        <dbReference type="EMBL" id="BAU47439.1"/>
    </source>
</evidence>
<evidence type="ECO:0000256" key="1">
    <source>
        <dbReference type="SAM" id="SignalP"/>
    </source>
</evidence>
<sequence length="111" mass="11874">MKSMRHFSFVLALSAAVPFAAQAQGDRPDPAVGGYEVEIERAPIGAQTAPSFTQIDADNSGYVDRDEAKLVTGLLFSDADEDDDGKLSRSEFEAAVKVRRGNSPGNAEKAR</sequence>
<dbReference type="PROSITE" id="PS50222">
    <property type="entry name" value="EF_HAND_2"/>
    <property type="match status" value="1"/>
</dbReference>
<evidence type="ECO:0000313" key="4">
    <source>
        <dbReference type="Proteomes" id="UP000218899"/>
    </source>
</evidence>
<dbReference type="EMBL" id="AP014936">
    <property type="protein sequence ID" value="BAU47439.1"/>
    <property type="molecule type" value="Genomic_DNA"/>
</dbReference>
<keyword evidence="4" id="KW-1185">Reference proteome</keyword>
<feature type="chain" id="PRO_5008571087" description="EF-hand domain-containing protein" evidence="1">
    <location>
        <begin position="24"/>
        <end position="111"/>
    </location>
</feature>
<dbReference type="KEGG" id="sva:SVA_0860"/>
<dbReference type="SUPFAM" id="SSF47473">
    <property type="entry name" value="EF-hand"/>
    <property type="match status" value="1"/>
</dbReference>
<dbReference type="OrthoDB" id="6089795at2"/>
<dbReference type="Gene3D" id="1.10.238.10">
    <property type="entry name" value="EF-hand"/>
    <property type="match status" value="1"/>
</dbReference>
<dbReference type="GO" id="GO:0005509">
    <property type="term" value="F:calcium ion binding"/>
    <property type="evidence" value="ECO:0007669"/>
    <property type="project" value="InterPro"/>
</dbReference>
<evidence type="ECO:0000259" key="2">
    <source>
        <dbReference type="PROSITE" id="PS50222"/>
    </source>
</evidence>
<dbReference type="Pfam" id="PF13202">
    <property type="entry name" value="EF-hand_5"/>
    <property type="match status" value="2"/>
</dbReference>
<organism evidence="3 4">
    <name type="scientific">Sulfurifustis variabilis</name>
    <dbReference type="NCBI Taxonomy" id="1675686"/>
    <lineage>
        <taxon>Bacteria</taxon>
        <taxon>Pseudomonadati</taxon>
        <taxon>Pseudomonadota</taxon>
        <taxon>Gammaproteobacteria</taxon>
        <taxon>Acidiferrobacterales</taxon>
        <taxon>Acidiferrobacteraceae</taxon>
        <taxon>Sulfurifustis</taxon>
    </lineage>
</organism>
<feature type="domain" description="EF-hand" evidence="2">
    <location>
        <begin position="67"/>
        <end position="102"/>
    </location>
</feature>